<evidence type="ECO:0000259" key="3">
    <source>
        <dbReference type="Pfam" id="PF03703"/>
    </source>
</evidence>
<dbReference type="AlphaFoldDB" id="A0A518DIA5"/>
<dbReference type="RefSeq" id="WP_197527072.1">
    <property type="nucleotide sequence ID" value="NZ_CP036291.1"/>
</dbReference>
<dbReference type="EMBL" id="CP036291">
    <property type="protein sequence ID" value="QDU91122.1"/>
    <property type="molecule type" value="Genomic_DNA"/>
</dbReference>
<gene>
    <name evidence="5" type="ORF">Pla175_45400</name>
</gene>
<accession>A0A518DIA5</accession>
<feature type="transmembrane region" description="Helical" evidence="2">
    <location>
        <begin position="85"/>
        <end position="105"/>
    </location>
</feature>
<keyword evidence="2" id="KW-1133">Transmembrane helix</keyword>
<evidence type="ECO:0000259" key="4">
    <source>
        <dbReference type="Pfam" id="PF13240"/>
    </source>
</evidence>
<feature type="transmembrane region" description="Helical" evidence="2">
    <location>
        <begin position="111"/>
        <end position="130"/>
    </location>
</feature>
<evidence type="ECO:0000256" key="2">
    <source>
        <dbReference type="SAM" id="Phobius"/>
    </source>
</evidence>
<dbReference type="PANTHER" id="PTHR37938:SF1">
    <property type="entry name" value="BLL0215 PROTEIN"/>
    <property type="match status" value="1"/>
</dbReference>
<reference evidence="5 6" key="1">
    <citation type="submission" date="2019-02" db="EMBL/GenBank/DDBJ databases">
        <title>Deep-cultivation of Planctomycetes and their phenomic and genomic characterization uncovers novel biology.</title>
        <authorList>
            <person name="Wiegand S."/>
            <person name="Jogler M."/>
            <person name="Boedeker C."/>
            <person name="Pinto D."/>
            <person name="Vollmers J."/>
            <person name="Rivas-Marin E."/>
            <person name="Kohn T."/>
            <person name="Peeters S.H."/>
            <person name="Heuer A."/>
            <person name="Rast P."/>
            <person name="Oberbeckmann S."/>
            <person name="Bunk B."/>
            <person name="Jeske O."/>
            <person name="Meyerdierks A."/>
            <person name="Storesund J.E."/>
            <person name="Kallscheuer N."/>
            <person name="Luecker S."/>
            <person name="Lage O.M."/>
            <person name="Pohl T."/>
            <person name="Merkel B.J."/>
            <person name="Hornburger P."/>
            <person name="Mueller R.-W."/>
            <person name="Bruemmer F."/>
            <person name="Labrenz M."/>
            <person name="Spormann A.M."/>
            <person name="Op den Camp H."/>
            <person name="Overmann J."/>
            <person name="Amann R."/>
            <person name="Jetten M.S.M."/>
            <person name="Mascher T."/>
            <person name="Medema M.H."/>
            <person name="Devos D.P."/>
            <person name="Kaster A.-K."/>
            <person name="Ovreas L."/>
            <person name="Rohde M."/>
            <person name="Galperin M.Y."/>
            <person name="Jogler C."/>
        </authorList>
    </citation>
    <scope>NUCLEOTIDE SEQUENCE [LARGE SCALE GENOMIC DNA]</scope>
    <source>
        <strain evidence="5 6">Pla175</strain>
    </source>
</reference>
<evidence type="ECO:0000313" key="5">
    <source>
        <dbReference type="EMBL" id="QDU91122.1"/>
    </source>
</evidence>
<organism evidence="5 6">
    <name type="scientific">Pirellulimonas nuda</name>
    <dbReference type="NCBI Taxonomy" id="2528009"/>
    <lineage>
        <taxon>Bacteria</taxon>
        <taxon>Pseudomonadati</taxon>
        <taxon>Planctomycetota</taxon>
        <taxon>Planctomycetia</taxon>
        <taxon>Pirellulales</taxon>
        <taxon>Lacipirellulaceae</taxon>
        <taxon>Pirellulimonas</taxon>
    </lineage>
</organism>
<sequence>MQCPKCQAEVAEESVYCPKCGGRLDARHAPSDLKTPEADPAAPPAAEAPRERFLRAAASKQTDGEETEEQLWQGSYAKMAMIGSWAAGGLATVAAPIVLGVAGMLSGGGLFWLLIGLLVMWVLLVGLYFYRRFSVHYTLTTQRLIHESGLLWRTIDRVELIDIDDVTFRQDPVQRAFGVGTIQIDSSDTTTPKLKLPGIERVRYVADLIDDARRRERRRRGLHIEAV</sequence>
<dbReference type="Pfam" id="PF13240">
    <property type="entry name" value="Zn_Ribbon_1"/>
    <property type="match status" value="1"/>
</dbReference>
<protein>
    <submittedName>
        <fullName evidence="5">Bacterial membrane flanked domain protein</fullName>
    </submittedName>
</protein>
<feature type="compositionally biased region" description="Basic and acidic residues" evidence="1">
    <location>
        <begin position="28"/>
        <end position="37"/>
    </location>
</feature>
<dbReference type="KEGG" id="pnd:Pla175_45400"/>
<dbReference type="InterPro" id="IPR005182">
    <property type="entry name" value="YdbS-like_PH"/>
</dbReference>
<evidence type="ECO:0000256" key="1">
    <source>
        <dbReference type="SAM" id="MobiDB-lite"/>
    </source>
</evidence>
<feature type="compositionally biased region" description="Low complexity" evidence="1">
    <location>
        <begin position="38"/>
        <end position="47"/>
    </location>
</feature>
<dbReference type="Proteomes" id="UP000317429">
    <property type="component" value="Chromosome"/>
</dbReference>
<dbReference type="PANTHER" id="PTHR37938">
    <property type="entry name" value="BLL0215 PROTEIN"/>
    <property type="match status" value="1"/>
</dbReference>
<dbReference type="InterPro" id="IPR026870">
    <property type="entry name" value="Zinc_ribbon_dom"/>
</dbReference>
<evidence type="ECO:0000313" key="6">
    <source>
        <dbReference type="Proteomes" id="UP000317429"/>
    </source>
</evidence>
<feature type="domain" description="Zinc-ribbon" evidence="4">
    <location>
        <begin position="3"/>
        <end position="22"/>
    </location>
</feature>
<keyword evidence="6" id="KW-1185">Reference proteome</keyword>
<name>A0A518DIA5_9BACT</name>
<dbReference type="Pfam" id="PF03703">
    <property type="entry name" value="bPH_2"/>
    <property type="match status" value="1"/>
</dbReference>
<feature type="region of interest" description="Disordered" evidence="1">
    <location>
        <begin position="28"/>
        <end position="47"/>
    </location>
</feature>
<proteinExistence type="predicted"/>
<keyword evidence="2" id="KW-0812">Transmembrane</keyword>
<feature type="domain" description="YdbS-like PH" evidence="3">
    <location>
        <begin position="130"/>
        <end position="209"/>
    </location>
</feature>
<keyword evidence="2" id="KW-0472">Membrane</keyword>